<organism evidence="4 5">
    <name type="scientific">Daldinia eschscholtzii</name>
    <dbReference type="NCBI Taxonomy" id="292717"/>
    <lineage>
        <taxon>Eukaryota</taxon>
        <taxon>Fungi</taxon>
        <taxon>Dikarya</taxon>
        <taxon>Ascomycota</taxon>
        <taxon>Pezizomycotina</taxon>
        <taxon>Sordariomycetes</taxon>
        <taxon>Xylariomycetidae</taxon>
        <taxon>Xylariales</taxon>
        <taxon>Hypoxylaceae</taxon>
        <taxon>Daldinia</taxon>
    </lineage>
</organism>
<dbReference type="GO" id="GO:0016799">
    <property type="term" value="F:hydrolase activity, hydrolyzing N-glycosyl compounds"/>
    <property type="evidence" value="ECO:0007669"/>
    <property type="project" value="InterPro"/>
</dbReference>
<feature type="domain" description="Cellulose-binding Sde182 nucleoside hydrolase-like" evidence="2">
    <location>
        <begin position="46"/>
        <end position="307"/>
    </location>
</feature>
<dbReference type="Gene3D" id="3.90.245.10">
    <property type="entry name" value="Ribonucleoside hydrolase-like"/>
    <property type="match status" value="1"/>
</dbReference>
<sequence length="515" mass="58325">MAYLNLIVFTLITCLGLHVGWAKQNDYPRSTEWDVHKLQKFDWKPRVFIMSDILNEPDDSMSLIRYLLYSNEFDTRGICATTSWWLQNETHPEEMKRIINAYGEVVENLNQHVNPESPYDSAEKLLSLVTSGPSVYGRAAIYQPLSEGAERIILALQESKEPLFITGWGGTNTLAQALLHINNTMSSSDSAELRSRIRLYTISDQDDTGAWIRAHFPDIFYIVSIHTWNMYQLATWTGIFLAGCPCVNSSLVQNPWLDANIRLGPLGSLYPQVIYGMEGDTPSFLWLIQNGLGYRDKIDWGSWGGRYNRPQAPVDWAGGIDTNHFVDSLENVVGLDGQQYSTPQASIWRWRSAYQDDFAARMQWTLTSDFSQVGHPPVLNINGQEGPDPLFVLVKNDETYTFDASLTLDSDNPTNNSRLDFQWVLYREPTMFQADIQLKALNPPAGSTGKIGTDDAGFTNVTFGTKIQVTVPQSQKNPSTGMWPGFHIILQVTNRAGKYPIRRYMRVVCEYNNDV</sequence>
<feature type="signal peptide" evidence="1">
    <location>
        <begin position="1"/>
        <end position="22"/>
    </location>
</feature>
<comment type="caution">
    <text evidence="4">The sequence shown here is derived from an EMBL/GenBank/DDBJ whole genome shotgun (WGS) entry which is preliminary data.</text>
</comment>
<reference evidence="4 5" key="1">
    <citation type="journal article" date="2024" name="Front Chem Biol">
        <title>Unveiling the potential of Daldinia eschscholtzii MFLUCC 19-0629 through bioactivity and bioinformatics studies for enhanced sustainable agriculture production.</title>
        <authorList>
            <person name="Brooks S."/>
            <person name="Weaver J.A."/>
            <person name="Klomchit A."/>
            <person name="Alharthi S.A."/>
            <person name="Onlamun T."/>
            <person name="Nurani R."/>
            <person name="Vong T.K."/>
            <person name="Alberti F."/>
            <person name="Greco C."/>
        </authorList>
    </citation>
    <scope>NUCLEOTIDE SEQUENCE [LARGE SCALE GENOMIC DNA]</scope>
    <source>
        <strain evidence="4">MFLUCC 19-0629</strain>
    </source>
</reference>
<dbReference type="Proteomes" id="UP001369815">
    <property type="component" value="Unassembled WGS sequence"/>
</dbReference>
<feature type="domain" description="Cellulose-binding Sde182 C-terminal" evidence="3">
    <location>
        <begin position="401"/>
        <end position="509"/>
    </location>
</feature>
<dbReference type="InterPro" id="IPR048527">
    <property type="entry name" value="Sde182_C"/>
</dbReference>
<dbReference type="InterPro" id="IPR036452">
    <property type="entry name" value="Ribo_hydro-like"/>
</dbReference>
<evidence type="ECO:0000313" key="4">
    <source>
        <dbReference type="EMBL" id="KAK6956115.1"/>
    </source>
</evidence>
<feature type="chain" id="PRO_5043892838" description="DUF1593-domain-containing protein" evidence="1">
    <location>
        <begin position="23"/>
        <end position="515"/>
    </location>
</feature>
<proteinExistence type="predicted"/>
<keyword evidence="5" id="KW-1185">Reference proteome</keyword>
<dbReference type="InterPro" id="IPR013783">
    <property type="entry name" value="Ig-like_fold"/>
</dbReference>
<evidence type="ECO:0008006" key="6">
    <source>
        <dbReference type="Google" id="ProtNLM"/>
    </source>
</evidence>
<dbReference type="AlphaFoldDB" id="A0AAX6MU19"/>
<dbReference type="Pfam" id="PF21027">
    <property type="entry name" value="Sde0182_C"/>
    <property type="match status" value="1"/>
</dbReference>
<name>A0AAX6MU19_9PEZI</name>
<evidence type="ECO:0000259" key="2">
    <source>
        <dbReference type="Pfam" id="PF07632"/>
    </source>
</evidence>
<dbReference type="InterPro" id="IPR011483">
    <property type="entry name" value="Sde182_NH-like"/>
</dbReference>
<dbReference type="EMBL" id="JBANMG010000002">
    <property type="protein sequence ID" value="KAK6956115.1"/>
    <property type="molecule type" value="Genomic_DNA"/>
</dbReference>
<evidence type="ECO:0000313" key="5">
    <source>
        <dbReference type="Proteomes" id="UP001369815"/>
    </source>
</evidence>
<evidence type="ECO:0000259" key="3">
    <source>
        <dbReference type="Pfam" id="PF21027"/>
    </source>
</evidence>
<dbReference type="Gene3D" id="2.60.40.10">
    <property type="entry name" value="Immunoglobulins"/>
    <property type="match status" value="1"/>
</dbReference>
<gene>
    <name evidence="4" type="ORF">Daesc_001385</name>
</gene>
<evidence type="ECO:0000256" key="1">
    <source>
        <dbReference type="SAM" id="SignalP"/>
    </source>
</evidence>
<keyword evidence="1" id="KW-0732">Signal</keyword>
<dbReference type="Pfam" id="PF07632">
    <property type="entry name" value="Sde182_NH-like"/>
    <property type="match status" value="1"/>
</dbReference>
<accession>A0AAX6MU19</accession>
<protein>
    <recommendedName>
        <fullName evidence="6">DUF1593-domain-containing protein</fullName>
    </recommendedName>
</protein>